<dbReference type="HOGENOM" id="CLU_327888_0_0_1"/>
<feature type="region of interest" description="Disordered" evidence="3">
    <location>
        <begin position="640"/>
        <end position="687"/>
    </location>
</feature>
<dbReference type="GO" id="GO:0016740">
    <property type="term" value="F:transferase activity"/>
    <property type="evidence" value="ECO:0007669"/>
    <property type="project" value="UniProtKB-KW"/>
</dbReference>
<feature type="region of interest" description="Disordered" evidence="3">
    <location>
        <begin position="857"/>
        <end position="877"/>
    </location>
</feature>
<keyword evidence="2" id="KW-0833">Ubl conjugation pathway</keyword>
<name>N1PTZ3_DOTSN</name>
<dbReference type="PANTHER" id="PTHR46116">
    <property type="entry name" value="(E3-INDEPENDENT) E2 UBIQUITIN-CONJUGATING ENZYME"/>
    <property type="match status" value="1"/>
</dbReference>
<evidence type="ECO:0000256" key="3">
    <source>
        <dbReference type="SAM" id="MobiDB-lite"/>
    </source>
</evidence>
<proteinExistence type="predicted"/>
<feature type="region of interest" description="Disordered" evidence="3">
    <location>
        <begin position="791"/>
        <end position="839"/>
    </location>
</feature>
<sequence>MDQNEIRNKRMRLFGRPGEDDAPPAFDSPNNSTDHATTAPSEMSVDTYLTGDVMDNTPEAHAVRAMPASLTCARCKEVARNTVAHFDKSAHTTGKYVQHDCNCAESNGVVCLVLLAGFDCNTKHNKVPRGPPTPQMAKPSRNAVTSFANLARGSPCRQANGIGYGGDDERLGGDGEQGWRYQYDSGKRLGNYDTVQTGAATPQSLIEEDDRLVAGIMGALASLLGDSNHSSALPTLLYRSSILDQAADLLVNTSVDNIISRAALYIQLFAFICALAKSPTAAAVLYTSRQRNKAGHNIHRVAMVLPTLTSADTDERARPLAQYMVGLGRQHALMASNAQVFNHYSVATLCVAIKDAADAVEQANPARLAPSRDVASIAEAAVAGVPSHTVLGNLRLRNPANGMGSNLSKNRNKCIVKDLINLAGSLPDGIFVRYGEDRPDCMKILIVAPKGTPYENGLFEFDLLCPSDYPQSPPQMLFRTTGKGTFYFNPNLYADGTVCLSLLNTWETGTPWTPGESTILQVLVSIQAMIFCDYPWSNEPGREGLEDSAQSKAYNRSLHPKTVEFAMLDWLEGKGNNIWHDVVVQHFQERQEEILETVGKWKDDTPSSQPAKKNKGKQPAGPFSGLQAQSGQFLQSSEQALGGSGLSLSQDDGQDDEYMGTDMSEMTAFSPPPPSAHSPPKKKAKYSPMPFGSGHSLGGSGIPFDTTSLTQTIAPFGYANPHALTGLPSGYGPAPLASLSYDYTPPTVPSLAYGYPSGMYPSYLASSALPQPPPAVPTVFPVMPDHHSAYQGTGWAGQKLGGEVDARGGEQDDSLADHEETEQEEKVQQGANQEEASSELAEFAVKLRQAVKGLSSKDRLGTGVYSPGGDWDVLDFD</sequence>
<dbReference type="OrthoDB" id="47801at2759"/>
<dbReference type="InterPro" id="IPR016135">
    <property type="entry name" value="UBQ-conjugating_enzyme/RWD"/>
</dbReference>
<dbReference type="PROSITE" id="PS50127">
    <property type="entry name" value="UBC_2"/>
    <property type="match status" value="1"/>
</dbReference>
<feature type="compositionally biased region" description="Basic and acidic residues" evidence="3">
    <location>
        <begin position="802"/>
        <end position="818"/>
    </location>
</feature>
<dbReference type="Gene3D" id="3.10.110.10">
    <property type="entry name" value="Ubiquitin Conjugating Enzyme"/>
    <property type="match status" value="1"/>
</dbReference>
<feature type="region of interest" description="Disordered" evidence="3">
    <location>
        <begin position="1"/>
        <end position="42"/>
    </location>
</feature>
<dbReference type="Proteomes" id="UP000016933">
    <property type="component" value="Unassembled WGS sequence"/>
</dbReference>
<feature type="region of interest" description="Disordered" evidence="3">
    <location>
        <begin position="597"/>
        <end position="627"/>
    </location>
</feature>
<dbReference type="STRING" id="675120.N1PTZ3"/>
<dbReference type="SMART" id="SM00212">
    <property type="entry name" value="UBCc"/>
    <property type="match status" value="1"/>
</dbReference>
<feature type="domain" description="UBC core" evidence="4">
    <location>
        <begin position="410"/>
        <end position="572"/>
    </location>
</feature>
<dbReference type="SUPFAM" id="SSF54495">
    <property type="entry name" value="UBC-like"/>
    <property type="match status" value="1"/>
</dbReference>
<dbReference type="InterPro" id="IPR000608">
    <property type="entry name" value="UBC"/>
</dbReference>
<evidence type="ECO:0000256" key="1">
    <source>
        <dbReference type="ARBA" id="ARBA00022679"/>
    </source>
</evidence>
<reference evidence="6" key="1">
    <citation type="journal article" date="2012" name="PLoS Genet.">
        <title>The genomes of the fungal plant pathogens Cladosporium fulvum and Dothistroma septosporum reveal adaptation to different hosts and lifestyles but also signatures of common ancestry.</title>
        <authorList>
            <person name="de Wit P.J.G.M."/>
            <person name="van der Burgt A."/>
            <person name="Oekmen B."/>
            <person name="Stergiopoulos I."/>
            <person name="Abd-Elsalam K.A."/>
            <person name="Aerts A.L."/>
            <person name="Bahkali A.H."/>
            <person name="Beenen H.G."/>
            <person name="Chettri P."/>
            <person name="Cox M.P."/>
            <person name="Datema E."/>
            <person name="de Vries R.P."/>
            <person name="Dhillon B."/>
            <person name="Ganley A.R."/>
            <person name="Griffiths S.A."/>
            <person name="Guo Y."/>
            <person name="Hamelin R.C."/>
            <person name="Henrissat B."/>
            <person name="Kabir M.S."/>
            <person name="Jashni M.K."/>
            <person name="Kema G."/>
            <person name="Klaubauf S."/>
            <person name="Lapidus A."/>
            <person name="Levasseur A."/>
            <person name="Lindquist E."/>
            <person name="Mehrabi R."/>
            <person name="Ohm R.A."/>
            <person name="Owen T.J."/>
            <person name="Salamov A."/>
            <person name="Schwelm A."/>
            <person name="Schijlen E."/>
            <person name="Sun H."/>
            <person name="van den Burg H.A."/>
            <person name="van Ham R.C.H.J."/>
            <person name="Zhang S."/>
            <person name="Goodwin S.B."/>
            <person name="Grigoriev I.V."/>
            <person name="Collemare J."/>
            <person name="Bradshaw R.E."/>
        </authorList>
    </citation>
    <scope>NUCLEOTIDE SEQUENCE [LARGE SCALE GENOMIC DNA]</scope>
    <source>
        <strain evidence="6">NZE10 / CBS 128990</strain>
    </source>
</reference>
<reference evidence="5 6" key="2">
    <citation type="journal article" date="2012" name="PLoS Pathog.">
        <title>Diverse lifestyles and strategies of plant pathogenesis encoded in the genomes of eighteen Dothideomycetes fungi.</title>
        <authorList>
            <person name="Ohm R.A."/>
            <person name="Feau N."/>
            <person name="Henrissat B."/>
            <person name="Schoch C.L."/>
            <person name="Horwitz B.A."/>
            <person name="Barry K.W."/>
            <person name="Condon B.J."/>
            <person name="Copeland A.C."/>
            <person name="Dhillon B."/>
            <person name="Glaser F."/>
            <person name="Hesse C.N."/>
            <person name="Kosti I."/>
            <person name="LaButti K."/>
            <person name="Lindquist E.A."/>
            <person name="Lucas S."/>
            <person name="Salamov A.A."/>
            <person name="Bradshaw R.E."/>
            <person name="Ciuffetti L."/>
            <person name="Hamelin R.C."/>
            <person name="Kema G.H.J."/>
            <person name="Lawrence C."/>
            <person name="Scott J.A."/>
            <person name="Spatafora J.W."/>
            <person name="Turgeon B.G."/>
            <person name="de Wit P.J.G.M."/>
            <person name="Zhong S."/>
            <person name="Goodwin S.B."/>
            <person name="Grigoriev I.V."/>
        </authorList>
    </citation>
    <scope>NUCLEOTIDE SEQUENCE [LARGE SCALE GENOMIC DNA]</scope>
    <source>
        <strain evidence="6">NZE10 / CBS 128990</strain>
    </source>
</reference>
<dbReference type="Pfam" id="PF00179">
    <property type="entry name" value="UQ_con"/>
    <property type="match status" value="1"/>
</dbReference>
<evidence type="ECO:0000259" key="4">
    <source>
        <dbReference type="PROSITE" id="PS50127"/>
    </source>
</evidence>
<keyword evidence="6" id="KW-1185">Reference proteome</keyword>
<organism evidence="5 6">
    <name type="scientific">Dothistroma septosporum (strain NZE10 / CBS 128990)</name>
    <name type="common">Red band needle blight fungus</name>
    <name type="synonym">Mycosphaerella pini</name>
    <dbReference type="NCBI Taxonomy" id="675120"/>
    <lineage>
        <taxon>Eukaryota</taxon>
        <taxon>Fungi</taxon>
        <taxon>Dikarya</taxon>
        <taxon>Ascomycota</taxon>
        <taxon>Pezizomycotina</taxon>
        <taxon>Dothideomycetes</taxon>
        <taxon>Dothideomycetidae</taxon>
        <taxon>Mycosphaerellales</taxon>
        <taxon>Mycosphaerellaceae</taxon>
        <taxon>Dothistroma</taxon>
    </lineage>
</organism>
<accession>N1PTZ3</accession>
<evidence type="ECO:0000313" key="6">
    <source>
        <dbReference type="Proteomes" id="UP000016933"/>
    </source>
</evidence>
<dbReference type="OMA" id="TGWAGQK"/>
<dbReference type="eggNOG" id="KOG0895">
    <property type="taxonomic scope" value="Eukaryota"/>
</dbReference>
<keyword evidence="1" id="KW-0808">Transferase</keyword>
<dbReference type="EMBL" id="KB446537">
    <property type="protein sequence ID" value="EME46926.1"/>
    <property type="molecule type" value="Genomic_DNA"/>
</dbReference>
<feature type="compositionally biased region" description="Polar residues" evidence="3">
    <location>
        <begin position="28"/>
        <end position="41"/>
    </location>
</feature>
<evidence type="ECO:0000256" key="2">
    <source>
        <dbReference type="ARBA" id="ARBA00022786"/>
    </source>
</evidence>
<feature type="compositionally biased region" description="Low complexity" evidence="3">
    <location>
        <begin position="640"/>
        <end position="651"/>
    </location>
</feature>
<gene>
    <name evidence="5" type="ORF">DOTSEDRAFT_52255</name>
</gene>
<protein>
    <recommendedName>
        <fullName evidence="4">UBC core domain-containing protein</fullName>
    </recommendedName>
</protein>
<evidence type="ECO:0000313" key="5">
    <source>
        <dbReference type="EMBL" id="EME46926.1"/>
    </source>
</evidence>
<dbReference type="AlphaFoldDB" id="N1PTZ3"/>